<dbReference type="Gene3D" id="3.10.310.30">
    <property type="match status" value="1"/>
</dbReference>
<dbReference type="AlphaFoldDB" id="A0A0S8JY95"/>
<dbReference type="PANTHER" id="PTHR30255">
    <property type="entry name" value="SINGLE-STRANDED-DNA-SPECIFIC EXONUCLEASE RECJ"/>
    <property type="match status" value="1"/>
</dbReference>
<evidence type="ECO:0008006" key="5">
    <source>
        <dbReference type="Google" id="ProtNLM"/>
    </source>
</evidence>
<sequence length="495" mass="55960">MTGLAVDKVLIEKYANDFSIPNELAEIVARRFPEYSEAQRYLFPSLGQLQNPALMPDIGVAVEEIITTVKKGEGILIYTHDDVDGYTSAAVVYKALDDITRGSDSVHVYPIIREQDGYILNPQVLRSYRDKGVRLLVTVDFGISNDENFRIAEQEGLRAIICDHHETALTSFPLPAVNPKRKDSKYPFRELAGVGVAFKLAQFLYQEFFGIDADEFYGLKKNFFPVVCIGTFSDRVVLREENRIFSTHGMRLLNENDEAWALCLKQTGDIDINRLLREVIPTLGSAAYIDPRLGIEFFIGKDLDKVTQYYNILRETDERRRQAIDSLFSDVVSSAEVTSKLVLSVVPLSKQHYLGSVAARLRDYYRRNSIIVGVRNDKCIGELRSCGLDLYELLYEFRDLFIDFGGHKKAAGFSMKRENLDSFLENIRQYVSEGNSDTEDDCNTSSAGAETHLRRADIGMLRRLIPFGEGNPAPVLTDGVSRYTVDNTMKIIDKD</sequence>
<accession>A0A0S8JY95</accession>
<evidence type="ECO:0000259" key="2">
    <source>
        <dbReference type="Pfam" id="PF02272"/>
    </source>
</evidence>
<gene>
    <name evidence="3" type="ORF">AMJ74_03290</name>
</gene>
<name>A0A0S8JY95_UNCW3</name>
<feature type="domain" description="DHHA1" evidence="2">
    <location>
        <begin position="352"/>
        <end position="433"/>
    </location>
</feature>
<dbReference type="GO" id="GO:0004527">
    <property type="term" value="F:exonuclease activity"/>
    <property type="evidence" value="ECO:0007669"/>
    <property type="project" value="UniProtKB-KW"/>
</dbReference>
<organism evidence="3 4">
    <name type="scientific">candidate division WOR_3 bacterium SM1_77</name>
    <dbReference type="NCBI Taxonomy" id="1703778"/>
    <lineage>
        <taxon>Bacteria</taxon>
        <taxon>Bacteria division WOR-3</taxon>
    </lineage>
</organism>
<comment type="caution">
    <text evidence="3">The sequence shown here is derived from an EMBL/GenBank/DDBJ whole genome shotgun (WGS) entry which is preliminary data.</text>
</comment>
<evidence type="ECO:0000313" key="4">
    <source>
        <dbReference type="Proteomes" id="UP000050975"/>
    </source>
</evidence>
<dbReference type="InterPro" id="IPR003156">
    <property type="entry name" value="DHHA1_dom"/>
</dbReference>
<evidence type="ECO:0000313" key="3">
    <source>
        <dbReference type="EMBL" id="KPL14482.1"/>
    </source>
</evidence>
<protein>
    <recommendedName>
        <fullName evidence="5">Single-stranded-DNA-specific exonuclease RecJ</fullName>
    </recommendedName>
</protein>
<dbReference type="InterPro" id="IPR038763">
    <property type="entry name" value="DHH_sf"/>
</dbReference>
<dbReference type="EMBL" id="LJVE01000048">
    <property type="protein sequence ID" value="KPL14482.1"/>
    <property type="molecule type" value="Genomic_DNA"/>
</dbReference>
<dbReference type="PATRIC" id="fig|1703778.3.peg.329"/>
<evidence type="ECO:0000259" key="1">
    <source>
        <dbReference type="Pfam" id="PF01368"/>
    </source>
</evidence>
<dbReference type="InterPro" id="IPR001667">
    <property type="entry name" value="DDH_dom"/>
</dbReference>
<dbReference type="Pfam" id="PF01368">
    <property type="entry name" value="DHH"/>
    <property type="match status" value="1"/>
</dbReference>
<dbReference type="SUPFAM" id="SSF64182">
    <property type="entry name" value="DHH phosphoesterases"/>
    <property type="match status" value="1"/>
</dbReference>
<feature type="domain" description="DDH" evidence="1">
    <location>
        <begin position="75"/>
        <end position="230"/>
    </location>
</feature>
<dbReference type="Proteomes" id="UP000050975">
    <property type="component" value="Unassembled WGS sequence"/>
</dbReference>
<dbReference type="PANTHER" id="PTHR30255:SF2">
    <property type="entry name" value="SINGLE-STRANDED-DNA-SPECIFIC EXONUCLEASE RECJ"/>
    <property type="match status" value="1"/>
</dbReference>
<dbReference type="InterPro" id="IPR051673">
    <property type="entry name" value="SSDNA_exonuclease_RecJ"/>
</dbReference>
<dbReference type="Pfam" id="PF02272">
    <property type="entry name" value="DHHA1"/>
    <property type="match status" value="1"/>
</dbReference>
<dbReference type="Gene3D" id="3.90.1640.30">
    <property type="match status" value="1"/>
</dbReference>
<proteinExistence type="predicted"/>
<dbReference type="GO" id="GO:0003676">
    <property type="term" value="F:nucleic acid binding"/>
    <property type="evidence" value="ECO:0007669"/>
    <property type="project" value="InterPro"/>
</dbReference>
<reference evidence="3 4" key="1">
    <citation type="journal article" date="2015" name="Microbiome">
        <title>Genomic resolution of linkages in carbon, nitrogen, and sulfur cycling among widespread estuary sediment bacteria.</title>
        <authorList>
            <person name="Baker B.J."/>
            <person name="Lazar C.S."/>
            <person name="Teske A.P."/>
            <person name="Dick G.J."/>
        </authorList>
    </citation>
    <scope>NUCLEOTIDE SEQUENCE [LARGE SCALE GENOMIC DNA]</scope>
    <source>
        <strain evidence="3">SM1_77</strain>
    </source>
</reference>